<dbReference type="Gene3D" id="1.10.10.60">
    <property type="entry name" value="Homeodomain-like"/>
    <property type="match status" value="2"/>
</dbReference>
<name>A0A9W4A2D1_BACTO</name>
<accession>A0A9W4A2D1</accession>
<dbReference type="PROSITE" id="PS01124">
    <property type="entry name" value="HTH_ARAC_FAMILY_2"/>
    <property type="match status" value="1"/>
</dbReference>
<evidence type="ECO:0000313" key="5">
    <source>
        <dbReference type="EMBL" id="BAR87677.1"/>
    </source>
</evidence>
<dbReference type="InterPro" id="IPR018060">
    <property type="entry name" value="HTH_AraC"/>
</dbReference>
<keyword evidence="2" id="KW-0238">DNA-binding</keyword>
<evidence type="ECO:0000256" key="1">
    <source>
        <dbReference type="ARBA" id="ARBA00023015"/>
    </source>
</evidence>
<evidence type="ECO:0000259" key="4">
    <source>
        <dbReference type="PROSITE" id="PS01124"/>
    </source>
</evidence>
<proteinExistence type="predicted"/>
<evidence type="ECO:0000256" key="2">
    <source>
        <dbReference type="ARBA" id="ARBA00023125"/>
    </source>
</evidence>
<geneLocation type="plasmid" evidence="6">
    <name>pKK3 DNA</name>
</geneLocation>
<dbReference type="InterPro" id="IPR009057">
    <property type="entry name" value="Homeodomain-like_sf"/>
</dbReference>
<dbReference type="Proteomes" id="UP000055316">
    <property type="component" value="Plasmid pKK3"/>
</dbReference>
<organism evidence="5 6">
    <name type="scientific">Bacillus thuringiensis subsp. tolworthi</name>
    <dbReference type="NCBI Taxonomy" id="1442"/>
    <lineage>
        <taxon>Bacteria</taxon>
        <taxon>Bacillati</taxon>
        <taxon>Bacillota</taxon>
        <taxon>Bacilli</taxon>
        <taxon>Bacillales</taxon>
        <taxon>Bacillaceae</taxon>
        <taxon>Bacillus</taxon>
        <taxon>Bacillus cereus group</taxon>
    </lineage>
</organism>
<evidence type="ECO:0000313" key="6">
    <source>
        <dbReference type="Proteomes" id="UP000055316"/>
    </source>
</evidence>
<dbReference type="SMART" id="SM00342">
    <property type="entry name" value="HTH_ARAC"/>
    <property type="match status" value="1"/>
</dbReference>
<feature type="domain" description="HTH araC/xylS-type" evidence="4">
    <location>
        <begin position="84"/>
        <end position="182"/>
    </location>
</feature>
<dbReference type="GO" id="GO:0043565">
    <property type="term" value="F:sequence-specific DNA binding"/>
    <property type="evidence" value="ECO:0007669"/>
    <property type="project" value="InterPro"/>
</dbReference>
<dbReference type="Pfam" id="PF12833">
    <property type="entry name" value="HTH_18"/>
    <property type="match status" value="1"/>
</dbReference>
<dbReference type="SUPFAM" id="SSF46689">
    <property type="entry name" value="Homeodomain-like"/>
    <property type="match status" value="2"/>
</dbReference>
<keyword evidence="3" id="KW-0804">Transcription</keyword>
<dbReference type="AlphaFoldDB" id="A0A9W4A2D1"/>
<dbReference type="EMBL" id="AP014867">
    <property type="protein sequence ID" value="BAR87677.1"/>
    <property type="molecule type" value="Genomic_DNA"/>
</dbReference>
<dbReference type="PRINTS" id="PR00032">
    <property type="entry name" value="HTHARAC"/>
</dbReference>
<evidence type="ECO:0000256" key="3">
    <source>
        <dbReference type="ARBA" id="ARBA00023163"/>
    </source>
</evidence>
<gene>
    <name evidence="5" type="ORF">KNN_06944</name>
</gene>
<keyword evidence="1" id="KW-0805">Transcription regulation</keyword>
<dbReference type="InterPro" id="IPR020449">
    <property type="entry name" value="Tscrpt_reg_AraC-type_HTH"/>
</dbReference>
<keyword evidence="5" id="KW-0614">Plasmid</keyword>
<dbReference type="GO" id="GO:0003700">
    <property type="term" value="F:DNA-binding transcription factor activity"/>
    <property type="evidence" value="ECO:0007669"/>
    <property type="project" value="InterPro"/>
</dbReference>
<sequence>MLCSNGELRNRKNQAIAGIAVATRYSIEGGVPSDKAFTISDFYIESLEKLEDIKSIGHLVEEAFCILADCVKRYQNQNYSKTIMDCKNYISKNIYQEISLKQLSHITNKNPMYLSTLFKKEVGMSISEYIHREKVEETKMLLTLTSYSLLEISTFLNFNNQSYFNKVFKKYTGFTPKQYRDQHTIC</sequence>
<reference evidence="5 6" key="1">
    <citation type="submission" date="2015-05" db="EMBL/GenBank/DDBJ databases">
        <title>Whole genome sequence of Bacillus thuringiensis serovar tolworthi Pasteur Institute Standard strain.</title>
        <authorList>
            <person name="Kanda K."/>
            <person name="Nakashima K."/>
            <person name="Nagano Y."/>
        </authorList>
    </citation>
    <scope>NUCLEOTIDE SEQUENCE [LARGE SCALE GENOMIC DNA]</scope>
    <source>
        <strain evidence="5 6">Pasteur Institute Standard strain</strain>
        <plasmid evidence="6">pKK3 DNA</plasmid>
    </source>
</reference>
<dbReference type="PANTHER" id="PTHR43280">
    <property type="entry name" value="ARAC-FAMILY TRANSCRIPTIONAL REGULATOR"/>
    <property type="match status" value="1"/>
</dbReference>
<dbReference type="PANTHER" id="PTHR43280:SF34">
    <property type="entry name" value="ARAC-FAMILY TRANSCRIPTIONAL REGULATOR"/>
    <property type="match status" value="1"/>
</dbReference>
<protein>
    <recommendedName>
        <fullName evidence="4">HTH araC/xylS-type domain-containing protein</fullName>
    </recommendedName>
</protein>